<sequence>MVTVLRASARSTKIETARHQLNSRHVNRYPLIEAAGSAFELGLAHGHQATDLVEGYLRLIEKSTGRDRSVLAGGAMSFVERIEALSPAYLEEVRGLAEGAGITFEEAMICQVRGAAVRGIDHEGCTAFALTGEATRQGKTLAGQNQDLGAEFADVGIVLHLAPNDSRPRVTMFTFAGQLGYMGTNEHGVSHFANGLGNAAYQPGLTHYPLKRRCFEMSNVAECVNILRQHRVCSAGNMVFCDGEGNIADVEIRPEGIAVFDDTRPCQRLHTNHYISNEFTSHEDNNTPDSVPRLDR</sequence>
<dbReference type="EMBL" id="UINC01124842">
    <property type="protein sequence ID" value="SVD02260.1"/>
    <property type="molecule type" value="Genomic_DNA"/>
</dbReference>
<dbReference type="NCBIfam" id="NF040521">
    <property type="entry name" value="C45_proenzyme"/>
    <property type="match status" value="1"/>
</dbReference>
<feature type="domain" description="Peptidase C45 hydrolase" evidence="1">
    <location>
        <begin position="138"/>
        <end position="296"/>
    </location>
</feature>
<dbReference type="PANTHER" id="PTHR34180">
    <property type="entry name" value="PEPTIDASE C45"/>
    <property type="match status" value="1"/>
</dbReference>
<protein>
    <recommendedName>
        <fullName evidence="1">Peptidase C45 hydrolase domain-containing protein</fullName>
    </recommendedName>
</protein>
<dbReference type="Gene3D" id="3.60.60.10">
    <property type="entry name" value="Penicillin V Acylase, Chain A"/>
    <property type="match status" value="1"/>
</dbReference>
<dbReference type="AlphaFoldDB" id="A0A382RXR3"/>
<reference evidence="2" key="1">
    <citation type="submission" date="2018-05" db="EMBL/GenBank/DDBJ databases">
        <authorList>
            <person name="Lanie J.A."/>
            <person name="Ng W.-L."/>
            <person name="Kazmierczak K.M."/>
            <person name="Andrzejewski T.M."/>
            <person name="Davidsen T.M."/>
            <person name="Wayne K.J."/>
            <person name="Tettelin H."/>
            <person name="Glass J.I."/>
            <person name="Rusch D."/>
            <person name="Podicherti R."/>
            <person name="Tsui H.-C.T."/>
            <person name="Winkler M.E."/>
        </authorList>
    </citation>
    <scope>NUCLEOTIDE SEQUENCE</scope>
</reference>
<dbReference type="Pfam" id="PF03417">
    <property type="entry name" value="AAT"/>
    <property type="match status" value="1"/>
</dbReference>
<dbReference type="InterPro" id="IPR047801">
    <property type="entry name" value="Peptidase_C45"/>
</dbReference>
<evidence type="ECO:0000313" key="2">
    <source>
        <dbReference type="EMBL" id="SVD02260.1"/>
    </source>
</evidence>
<proteinExistence type="predicted"/>
<dbReference type="PANTHER" id="PTHR34180:SF1">
    <property type="entry name" value="BETA-ALANYL-DOPAMINE_CARCININE HYDROLASE"/>
    <property type="match status" value="1"/>
</dbReference>
<dbReference type="InterPro" id="IPR047794">
    <property type="entry name" value="C45_proenzyme-like"/>
</dbReference>
<name>A0A382RXR3_9ZZZZ</name>
<organism evidence="2">
    <name type="scientific">marine metagenome</name>
    <dbReference type="NCBI Taxonomy" id="408172"/>
    <lineage>
        <taxon>unclassified sequences</taxon>
        <taxon>metagenomes</taxon>
        <taxon>ecological metagenomes</taxon>
    </lineage>
</organism>
<feature type="non-terminal residue" evidence="2">
    <location>
        <position position="296"/>
    </location>
</feature>
<evidence type="ECO:0000259" key="1">
    <source>
        <dbReference type="Pfam" id="PF03417"/>
    </source>
</evidence>
<accession>A0A382RXR3</accession>
<dbReference type="InterPro" id="IPR005079">
    <property type="entry name" value="Peptidase_C45_hydrolase"/>
</dbReference>
<gene>
    <name evidence="2" type="ORF">METZ01_LOCUS355114</name>
</gene>
<dbReference type="Gene3D" id="1.10.10.2120">
    <property type="match status" value="1"/>
</dbReference>